<dbReference type="InterPro" id="IPR004919">
    <property type="entry name" value="GmrSD_N"/>
</dbReference>
<gene>
    <name evidence="2" type="ORF">ARTSIC4J27_2824</name>
</gene>
<proteinExistence type="predicted"/>
<reference evidence="3" key="1">
    <citation type="journal article" date="2014" name="Genome Announc.">
        <title>Genome Sequence of Arthrobacter siccitolerans 4J27, a Xeroprotectant-Producing Desiccation-Tolerant Microorganism.</title>
        <authorList>
            <person name="Manzanera M."/>
            <person name="Santa-Cruz-Calvo L."/>
            <person name="Vilchez J.I."/>
            <person name="Garcia-Fontana C."/>
            <person name="Silva-Castro G.A."/>
            <person name="Calvo C."/>
            <person name="Gonzalez-Lopez J."/>
        </authorList>
    </citation>
    <scope>NUCLEOTIDE SEQUENCE [LARGE SCALE GENOMIC DNA]</scope>
    <source>
        <strain evidence="3">4J27</strain>
    </source>
</reference>
<evidence type="ECO:0000259" key="1">
    <source>
        <dbReference type="Pfam" id="PF03235"/>
    </source>
</evidence>
<dbReference type="Proteomes" id="UP000035722">
    <property type="component" value="Unassembled WGS sequence"/>
</dbReference>
<name>A0A024H532_9MICC</name>
<dbReference type="OrthoDB" id="3654724at2"/>
<dbReference type="Pfam" id="PF03235">
    <property type="entry name" value="GmrSD_N"/>
    <property type="match status" value="1"/>
</dbReference>
<dbReference type="EMBL" id="CAQI01000046">
    <property type="protein sequence ID" value="CCQ46851.1"/>
    <property type="molecule type" value="Genomic_DNA"/>
</dbReference>
<dbReference type="RefSeq" id="WP_050055745.1">
    <property type="nucleotide sequence ID" value="NZ_CAQI01000046.1"/>
</dbReference>
<comment type="caution">
    <text evidence="2">The sequence shown here is derived from an EMBL/GenBank/DDBJ whole genome shotgun (WGS) entry which is preliminary data.</text>
</comment>
<feature type="domain" description="GmrSD restriction endonucleases N-terminal" evidence="1">
    <location>
        <begin position="25"/>
        <end position="237"/>
    </location>
</feature>
<dbReference type="AlphaFoldDB" id="A0A024H532"/>
<evidence type="ECO:0000313" key="2">
    <source>
        <dbReference type="EMBL" id="CCQ46851.1"/>
    </source>
</evidence>
<evidence type="ECO:0000313" key="3">
    <source>
        <dbReference type="Proteomes" id="UP000035722"/>
    </source>
</evidence>
<keyword evidence="3" id="KW-1185">Reference proteome</keyword>
<sequence>MKGYPITFLGLFDEPVGDRPRITEIEIPIIQRDFAQGRADEEVSALRDRFLDKVIEAATTDRHMGLDFVYGDVQAGILQPLDGQQRLTTLFLLHWYVASRAEKLDPDAPWLHFSYSTRPTARDFTQTIAENPYPGGLASPSVWISDQPWYVYPWRHDPTISSMLVILDAIHRRLDPHAEEIDAVWDRLAARPADVQNSAIWFLFLPVVDIAHGEDLYIKMNSRGKPLTTFEVFKADFESIIKSADPDRHKHLVESIDGVWADLLWEYEKRAASDYKIDDEFERYLTFIIEICEWRDGKLDRKWHDKQARRLWPIEERARLAFADPDNEHAARNRDFFFHAFDTWIDAGPVTHIRVPPDPRAEFSKLFTAGGVGEGSIPLFSTTPDLFGGCILRYASDFTAQETLLLFGVLLARQADDTISQAEIAKRLRSLRNVTAAFLDFNRMPAYVAQTEKLIVHGELEDSGAFRSDWVADEVLKWSFLDEHPEAIDAVHQLEDHPLVRGRIMAFELDAATLEARAEAFADVSGQELRDLLGAALLTKGDYSRDVGWAGRRRQLGSSQKDDSWTDMLTTGSRANLANMREPLMALLDDVATRAATGTNQPSDALDAIRAQWLAERESRNFYDWRYYLVRYSGARSSKGDGYFDGTYDSTIGGFAYQRLRMLHGSNYNAYFSDALLRAAWVDGSLGSDAEEPSWWHRDDPGLTLKKSRIEIRCDDNAFELVLPDDQETVEVKIAKALTAFDSDDHLRVMVQQTPEGGRLVDSEDRIQLCVRLVRALAVEDL</sequence>
<organism evidence="2 3">
    <name type="scientific">Pseudarthrobacter siccitolerans</name>
    <dbReference type="NCBI Taxonomy" id="861266"/>
    <lineage>
        <taxon>Bacteria</taxon>
        <taxon>Bacillati</taxon>
        <taxon>Actinomycetota</taxon>
        <taxon>Actinomycetes</taxon>
        <taxon>Micrococcales</taxon>
        <taxon>Micrococcaceae</taxon>
        <taxon>Pseudarthrobacter</taxon>
    </lineage>
</organism>
<protein>
    <recommendedName>
        <fullName evidence="1">GmrSD restriction endonucleases N-terminal domain-containing protein</fullName>
    </recommendedName>
</protein>
<dbReference type="STRING" id="861266.ARTSIC4J27_2824"/>
<accession>A0A024H532</accession>